<evidence type="ECO:0000256" key="2">
    <source>
        <dbReference type="ARBA" id="ARBA00022691"/>
    </source>
</evidence>
<dbReference type="RefSeq" id="WP_208236194.1">
    <property type="nucleotide sequence ID" value="NZ_JAGEPF010000001.1"/>
</dbReference>
<dbReference type="InterPro" id="IPR025714">
    <property type="entry name" value="Methyltranfer_dom"/>
</dbReference>
<dbReference type="GO" id="GO:0008168">
    <property type="term" value="F:methyltransferase activity"/>
    <property type="evidence" value="ECO:0007669"/>
    <property type="project" value="UniProtKB-KW"/>
</dbReference>
<evidence type="ECO:0000256" key="6">
    <source>
        <dbReference type="ARBA" id="ARBA00047941"/>
    </source>
</evidence>
<sequence length="252" mass="25558">MPDSHTTGTPTTDEIVARYSGLARAALAGATPHDGTDSDECGESCFGAAAYQAEDQVPEAALRASLGCGNPLAVAELHPGETVLDLGSGGGLDVLLSARRVGPTGTAYGLDASDDMLTLARANAAQAGADNAHFLRGHIDDIPLPAASVDVVISNCVINLAADKARVLAEAFRVLRPGGRFGVSDIIADPGLDPDERAAAEQHIGCAASTLTAEEYRRELHAAGFTGITITPTAETGDGLHAAIVQAAKPAG</sequence>
<accession>A0ABS3RIE9</accession>
<dbReference type="Proteomes" id="UP000680206">
    <property type="component" value="Unassembled WGS sequence"/>
</dbReference>
<dbReference type="EC" id="2.1.1.137" evidence="4"/>
<keyword evidence="1" id="KW-0808">Transferase</keyword>
<feature type="domain" description="Methyltransferase" evidence="9">
    <location>
        <begin position="78"/>
        <end position="222"/>
    </location>
</feature>
<keyword evidence="2" id="KW-0949">S-adenosyl-L-methionine</keyword>
<proteinExistence type="inferred from homology"/>
<gene>
    <name evidence="10" type="ORF">J4709_02020</name>
</gene>
<evidence type="ECO:0000256" key="1">
    <source>
        <dbReference type="ARBA" id="ARBA00022679"/>
    </source>
</evidence>
<keyword evidence="10" id="KW-0489">Methyltransferase</keyword>
<evidence type="ECO:0000256" key="3">
    <source>
        <dbReference type="ARBA" id="ARBA00034487"/>
    </source>
</evidence>
<evidence type="ECO:0000259" key="9">
    <source>
        <dbReference type="Pfam" id="PF13847"/>
    </source>
</evidence>
<keyword evidence="11" id="KW-1185">Reference proteome</keyword>
<evidence type="ECO:0000313" key="10">
    <source>
        <dbReference type="EMBL" id="MBO2456366.1"/>
    </source>
</evidence>
<name>A0ABS3RIE9_9ACTN</name>
<reference evidence="10 11" key="1">
    <citation type="submission" date="2021-03" db="EMBL/GenBank/DDBJ databases">
        <title>Actinomadura violae sp. nov., isolated from lichen in Thailand.</title>
        <authorList>
            <person name="Kanchanasin P."/>
            <person name="Saeng-In P."/>
            <person name="Phongsopitanun W."/>
            <person name="Yuki M."/>
            <person name="Kudo T."/>
            <person name="Ohkuma M."/>
            <person name="Tanasupawat S."/>
        </authorList>
    </citation>
    <scope>NUCLEOTIDE SEQUENCE [LARGE SCALE GENOMIC DNA]</scope>
    <source>
        <strain evidence="10 11">LCR2-06</strain>
    </source>
</reference>
<dbReference type="GO" id="GO:0032259">
    <property type="term" value="P:methylation"/>
    <property type="evidence" value="ECO:0007669"/>
    <property type="project" value="UniProtKB-KW"/>
</dbReference>
<evidence type="ECO:0000256" key="8">
    <source>
        <dbReference type="ARBA" id="ARBA00048428"/>
    </source>
</evidence>
<dbReference type="Gene3D" id="3.40.50.150">
    <property type="entry name" value="Vaccinia Virus protein VP39"/>
    <property type="match status" value="1"/>
</dbReference>
<dbReference type="InterPro" id="IPR029063">
    <property type="entry name" value="SAM-dependent_MTases_sf"/>
</dbReference>
<dbReference type="CDD" id="cd02440">
    <property type="entry name" value="AdoMet_MTases"/>
    <property type="match status" value="1"/>
</dbReference>
<organism evidence="10 11">
    <name type="scientific">Actinomadura violacea</name>
    <dbReference type="NCBI Taxonomy" id="2819934"/>
    <lineage>
        <taxon>Bacteria</taxon>
        <taxon>Bacillati</taxon>
        <taxon>Actinomycetota</taxon>
        <taxon>Actinomycetes</taxon>
        <taxon>Streptosporangiales</taxon>
        <taxon>Thermomonosporaceae</taxon>
        <taxon>Actinomadura</taxon>
    </lineage>
</organism>
<evidence type="ECO:0000256" key="7">
    <source>
        <dbReference type="ARBA" id="ARBA00047943"/>
    </source>
</evidence>
<evidence type="ECO:0000256" key="5">
    <source>
        <dbReference type="ARBA" id="ARBA00034545"/>
    </source>
</evidence>
<dbReference type="SUPFAM" id="SSF53335">
    <property type="entry name" value="S-adenosyl-L-methionine-dependent methyltransferases"/>
    <property type="match status" value="1"/>
</dbReference>
<comment type="catalytic activity">
    <reaction evidence="6">
        <text>arsenic triglutathione + [thioredoxin]-dithiol + S-adenosyl-L-methionine + 2 H2O = methylarsonous acid + [thioredoxin]-disulfide + 3 glutathione + S-adenosyl-L-homocysteine + H(+)</text>
        <dbReference type="Rhea" id="RHEA:69460"/>
        <dbReference type="Rhea" id="RHEA-COMP:10698"/>
        <dbReference type="Rhea" id="RHEA-COMP:10700"/>
        <dbReference type="ChEBI" id="CHEBI:15377"/>
        <dbReference type="ChEBI" id="CHEBI:15378"/>
        <dbReference type="ChEBI" id="CHEBI:17826"/>
        <dbReference type="ChEBI" id="CHEBI:29950"/>
        <dbReference type="ChEBI" id="CHEBI:50058"/>
        <dbReference type="ChEBI" id="CHEBI:57856"/>
        <dbReference type="ChEBI" id="CHEBI:57925"/>
        <dbReference type="ChEBI" id="CHEBI:59789"/>
        <dbReference type="ChEBI" id="CHEBI:183640"/>
        <dbReference type="EC" id="2.1.1.137"/>
    </reaction>
</comment>
<dbReference type="PANTHER" id="PTHR43675:SF8">
    <property type="entry name" value="ARSENITE METHYLTRANSFERASE"/>
    <property type="match status" value="1"/>
</dbReference>
<dbReference type="InterPro" id="IPR026669">
    <property type="entry name" value="Arsenite_MeTrfase-like"/>
</dbReference>
<comment type="similarity">
    <text evidence="3">Belongs to the methyltransferase superfamily. Arsenite methyltransferase family.</text>
</comment>
<dbReference type="Pfam" id="PF13847">
    <property type="entry name" value="Methyltransf_31"/>
    <property type="match status" value="1"/>
</dbReference>
<comment type="catalytic activity">
    <reaction evidence="8">
        <text>arsenic triglutathione + 3 [thioredoxin]-dithiol + 3 S-adenosyl-L-methionine = trimethylarsine + 3 [thioredoxin]-disulfide + 3 glutathione + 3 S-adenosyl-L-homocysteine + 3 H(+)</text>
        <dbReference type="Rhea" id="RHEA:69432"/>
        <dbReference type="Rhea" id="RHEA-COMP:10698"/>
        <dbReference type="Rhea" id="RHEA-COMP:10700"/>
        <dbReference type="ChEBI" id="CHEBI:15378"/>
        <dbReference type="ChEBI" id="CHEBI:27130"/>
        <dbReference type="ChEBI" id="CHEBI:29950"/>
        <dbReference type="ChEBI" id="CHEBI:50058"/>
        <dbReference type="ChEBI" id="CHEBI:57856"/>
        <dbReference type="ChEBI" id="CHEBI:57925"/>
        <dbReference type="ChEBI" id="CHEBI:59789"/>
        <dbReference type="ChEBI" id="CHEBI:183640"/>
        <dbReference type="EC" id="2.1.1.137"/>
    </reaction>
</comment>
<comment type="caution">
    <text evidence="10">The sequence shown here is derived from an EMBL/GenBank/DDBJ whole genome shotgun (WGS) entry which is preliminary data.</text>
</comment>
<protein>
    <recommendedName>
        <fullName evidence="5">Arsenite methyltransferase</fullName>
        <ecNumber evidence="4">2.1.1.137</ecNumber>
    </recommendedName>
</protein>
<evidence type="ECO:0000256" key="4">
    <source>
        <dbReference type="ARBA" id="ARBA00034521"/>
    </source>
</evidence>
<dbReference type="PANTHER" id="PTHR43675">
    <property type="entry name" value="ARSENITE METHYLTRANSFERASE"/>
    <property type="match status" value="1"/>
</dbReference>
<evidence type="ECO:0000313" key="11">
    <source>
        <dbReference type="Proteomes" id="UP000680206"/>
    </source>
</evidence>
<dbReference type="EMBL" id="JAGEPF010000001">
    <property type="protein sequence ID" value="MBO2456366.1"/>
    <property type="molecule type" value="Genomic_DNA"/>
</dbReference>
<comment type="catalytic activity">
    <reaction evidence="7">
        <text>arsenic triglutathione + 2 [thioredoxin]-dithiol + 2 S-adenosyl-L-methionine + H2O = dimethylarsinous acid + 2 [thioredoxin]-disulfide + 3 glutathione + 2 S-adenosyl-L-homocysteine + 2 H(+)</text>
        <dbReference type="Rhea" id="RHEA:69464"/>
        <dbReference type="Rhea" id="RHEA-COMP:10698"/>
        <dbReference type="Rhea" id="RHEA-COMP:10700"/>
        <dbReference type="ChEBI" id="CHEBI:15377"/>
        <dbReference type="ChEBI" id="CHEBI:15378"/>
        <dbReference type="ChEBI" id="CHEBI:23808"/>
        <dbReference type="ChEBI" id="CHEBI:29950"/>
        <dbReference type="ChEBI" id="CHEBI:50058"/>
        <dbReference type="ChEBI" id="CHEBI:57856"/>
        <dbReference type="ChEBI" id="CHEBI:57925"/>
        <dbReference type="ChEBI" id="CHEBI:59789"/>
        <dbReference type="ChEBI" id="CHEBI:183640"/>
        <dbReference type="EC" id="2.1.1.137"/>
    </reaction>
</comment>